<comment type="subcellular location">
    <subcellularLocation>
        <location evidence="1">Membrane</location>
        <topology evidence="1">Multi-pass membrane protein</topology>
    </subcellularLocation>
</comment>
<keyword evidence="5 6" id="KW-0472">Membrane</keyword>
<evidence type="ECO:0000256" key="5">
    <source>
        <dbReference type="ARBA" id="ARBA00023136"/>
    </source>
</evidence>
<keyword evidence="8" id="KW-1185">Reference proteome</keyword>
<proteinExistence type="inferred from homology"/>
<dbReference type="EMBL" id="QKYT01000766">
    <property type="protein sequence ID" value="RIA81641.1"/>
    <property type="molecule type" value="Genomic_DNA"/>
</dbReference>
<dbReference type="STRING" id="658196.A0A397SFV4"/>
<evidence type="ECO:0000313" key="7">
    <source>
        <dbReference type="EMBL" id="RIA81641.1"/>
    </source>
</evidence>
<evidence type="ECO:0000256" key="3">
    <source>
        <dbReference type="ARBA" id="ARBA00022692"/>
    </source>
</evidence>
<gene>
    <name evidence="7" type="ORF">C1645_881508</name>
</gene>
<feature type="transmembrane region" description="Helical" evidence="6">
    <location>
        <begin position="146"/>
        <end position="169"/>
    </location>
</feature>
<dbReference type="AlphaFoldDB" id="A0A397SFV4"/>
<dbReference type="GO" id="GO:0016020">
    <property type="term" value="C:membrane"/>
    <property type="evidence" value="ECO:0007669"/>
    <property type="project" value="UniProtKB-SubCell"/>
</dbReference>
<sequence>MIHQLLLSSTPSTLSPVSYNEFDNKRICYRFPQTKVIATYVSGGLFAIGWWAFIDALVYYRLNRGFLDVTFGEMITGTITTLGMLIVALIDKSIFKDELYIYSHRTLWKARLFLFFGFTLMVSSLIGSLTLFIYKYVVSHNYDIHQYYFGIAVVVQNASIMMSSIILLIGQYSNNEAKYDFL</sequence>
<keyword evidence="4 6" id="KW-1133">Transmembrane helix</keyword>
<protein>
    <submittedName>
        <fullName evidence="7">Uncharacterized protein</fullName>
    </submittedName>
</protein>
<keyword evidence="3 6" id="KW-0812">Transmembrane</keyword>
<evidence type="ECO:0000313" key="8">
    <source>
        <dbReference type="Proteomes" id="UP000265703"/>
    </source>
</evidence>
<dbReference type="InterPro" id="IPR007919">
    <property type="entry name" value="UPF0220"/>
</dbReference>
<reference evidence="7 8" key="1">
    <citation type="submission" date="2018-06" db="EMBL/GenBank/DDBJ databases">
        <title>Comparative genomics reveals the genomic features of Rhizophagus irregularis, R. cerebriforme, R. diaphanum and Gigaspora rosea, and their symbiotic lifestyle signature.</title>
        <authorList>
            <person name="Morin E."/>
            <person name="San Clemente H."/>
            <person name="Chen E.C.H."/>
            <person name="De La Providencia I."/>
            <person name="Hainaut M."/>
            <person name="Kuo A."/>
            <person name="Kohler A."/>
            <person name="Murat C."/>
            <person name="Tang N."/>
            <person name="Roy S."/>
            <person name="Loubradou J."/>
            <person name="Henrissat B."/>
            <person name="Grigoriev I.V."/>
            <person name="Corradi N."/>
            <person name="Roux C."/>
            <person name="Martin F.M."/>
        </authorList>
    </citation>
    <scope>NUCLEOTIDE SEQUENCE [LARGE SCALE GENOMIC DNA]</scope>
    <source>
        <strain evidence="7 8">DAOM 227022</strain>
    </source>
</reference>
<comment type="caution">
    <text evidence="7">The sequence shown here is derived from an EMBL/GenBank/DDBJ whole genome shotgun (WGS) entry which is preliminary data.</text>
</comment>
<comment type="similarity">
    <text evidence="2">Belongs to the UPF0220 family.</text>
</comment>
<feature type="transmembrane region" description="Helical" evidence="6">
    <location>
        <begin position="74"/>
        <end position="91"/>
    </location>
</feature>
<evidence type="ECO:0000256" key="6">
    <source>
        <dbReference type="SAM" id="Phobius"/>
    </source>
</evidence>
<feature type="transmembrane region" description="Helical" evidence="6">
    <location>
        <begin position="36"/>
        <end position="54"/>
    </location>
</feature>
<organism evidence="7 8">
    <name type="scientific">Glomus cerebriforme</name>
    <dbReference type="NCBI Taxonomy" id="658196"/>
    <lineage>
        <taxon>Eukaryota</taxon>
        <taxon>Fungi</taxon>
        <taxon>Fungi incertae sedis</taxon>
        <taxon>Mucoromycota</taxon>
        <taxon>Glomeromycotina</taxon>
        <taxon>Glomeromycetes</taxon>
        <taxon>Glomerales</taxon>
        <taxon>Glomeraceae</taxon>
        <taxon>Glomus</taxon>
    </lineage>
</organism>
<dbReference type="Proteomes" id="UP000265703">
    <property type="component" value="Unassembled WGS sequence"/>
</dbReference>
<name>A0A397SFV4_9GLOM</name>
<dbReference type="Pfam" id="PF05255">
    <property type="entry name" value="UPF0220"/>
    <property type="match status" value="1"/>
</dbReference>
<evidence type="ECO:0000256" key="1">
    <source>
        <dbReference type="ARBA" id="ARBA00004141"/>
    </source>
</evidence>
<accession>A0A397SFV4</accession>
<evidence type="ECO:0000256" key="4">
    <source>
        <dbReference type="ARBA" id="ARBA00022989"/>
    </source>
</evidence>
<evidence type="ECO:0000256" key="2">
    <source>
        <dbReference type="ARBA" id="ARBA00005335"/>
    </source>
</evidence>
<dbReference type="PANTHER" id="PTHR13180">
    <property type="entry name" value="SMALL MEMBRANE PROTEIN-RELATED"/>
    <property type="match status" value="1"/>
</dbReference>
<feature type="transmembrane region" description="Helical" evidence="6">
    <location>
        <begin position="112"/>
        <end position="134"/>
    </location>
</feature>
<dbReference type="OrthoDB" id="268928at2759"/>